<dbReference type="InterPro" id="IPR036271">
    <property type="entry name" value="Tet_transcr_reg_TetR-rel_C_sf"/>
</dbReference>
<dbReference type="PANTHER" id="PTHR30055:SF234">
    <property type="entry name" value="HTH-TYPE TRANSCRIPTIONAL REGULATOR BETI"/>
    <property type="match status" value="1"/>
</dbReference>
<keyword evidence="2 4" id="KW-0238">DNA-binding</keyword>
<keyword evidence="1" id="KW-0805">Transcription regulation</keyword>
<dbReference type="SUPFAM" id="SSF46689">
    <property type="entry name" value="Homeodomain-like"/>
    <property type="match status" value="1"/>
</dbReference>
<evidence type="ECO:0000313" key="6">
    <source>
        <dbReference type="EMBL" id="GAA0255387.1"/>
    </source>
</evidence>
<dbReference type="Pfam" id="PF00440">
    <property type="entry name" value="TetR_N"/>
    <property type="match status" value="1"/>
</dbReference>
<evidence type="ECO:0000256" key="1">
    <source>
        <dbReference type="ARBA" id="ARBA00023015"/>
    </source>
</evidence>
<evidence type="ECO:0000313" key="7">
    <source>
        <dbReference type="Proteomes" id="UP001500967"/>
    </source>
</evidence>
<dbReference type="InterPro" id="IPR009057">
    <property type="entry name" value="Homeodomain-like_sf"/>
</dbReference>
<reference evidence="6 7" key="1">
    <citation type="journal article" date="2019" name="Int. J. Syst. Evol. Microbiol.">
        <title>The Global Catalogue of Microorganisms (GCM) 10K type strain sequencing project: providing services to taxonomists for standard genome sequencing and annotation.</title>
        <authorList>
            <consortium name="The Broad Institute Genomics Platform"/>
            <consortium name="The Broad Institute Genome Sequencing Center for Infectious Disease"/>
            <person name="Wu L."/>
            <person name="Ma J."/>
        </authorList>
    </citation>
    <scope>NUCLEOTIDE SEQUENCE [LARGE SCALE GENOMIC DNA]</scope>
    <source>
        <strain evidence="6 7">JCM 10425</strain>
    </source>
</reference>
<dbReference type="Gene3D" id="1.10.357.10">
    <property type="entry name" value="Tetracycline Repressor, domain 2"/>
    <property type="match status" value="1"/>
</dbReference>
<gene>
    <name evidence="6" type="ORF">GCM10009539_45750</name>
</gene>
<keyword evidence="7" id="KW-1185">Reference proteome</keyword>
<dbReference type="EMBL" id="BAAAGX010000017">
    <property type="protein sequence ID" value="GAA0255387.1"/>
    <property type="molecule type" value="Genomic_DNA"/>
</dbReference>
<proteinExistence type="predicted"/>
<sequence>MTIDVVAEHGFAKASLQRIADAAGLTKAAVLYHFPSKDAIVRAAYGQVIEGLTSHVGRAVAARSGAAALEAYVRSLIEHLRANPTHVRMIVEAIVEDTGVEDVPRASSRRDAVAGLVRGAVAAGDYRADVDPVVTAVLIDGAVDAIVGEFLADPAFDTGAAAAELIDLLRRGYGR</sequence>
<organism evidence="6 7">
    <name type="scientific">Cryptosporangium japonicum</name>
    <dbReference type="NCBI Taxonomy" id="80872"/>
    <lineage>
        <taxon>Bacteria</taxon>
        <taxon>Bacillati</taxon>
        <taxon>Actinomycetota</taxon>
        <taxon>Actinomycetes</taxon>
        <taxon>Cryptosporangiales</taxon>
        <taxon>Cryptosporangiaceae</taxon>
        <taxon>Cryptosporangium</taxon>
    </lineage>
</organism>
<dbReference type="Gene3D" id="1.10.10.60">
    <property type="entry name" value="Homeodomain-like"/>
    <property type="match status" value="1"/>
</dbReference>
<dbReference type="SUPFAM" id="SSF48498">
    <property type="entry name" value="Tetracyclin repressor-like, C-terminal domain"/>
    <property type="match status" value="1"/>
</dbReference>
<dbReference type="Proteomes" id="UP001500967">
    <property type="component" value="Unassembled WGS sequence"/>
</dbReference>
<comment type="caution">
    <text evidence="6">The sequence shown here is derived from an EMBL/GenBank/DDBJ whole genome shotgun (WGS) entry which is preliminary data.</text>
</comment>
<accession>A0ABN0UMD6</accession>
<dbReference type="InterPro" id="IPR050109">
    <property type="entry name" value="HTH-type_TetR-like_transc_reg"/>
</dbReference>
<evidence type="ECO:0000256" key="3">
    <source>
        <dbReference type="ARBA" id="ARBA00023163"/>
    </source>
</evidence>
<evidence type="ECO:0000256" key="4">
    <source>
        <dbReference type="PROSITE-ProRule" id="PRU00335"/>
    </source>
</evidence>
<feature type="DNA-binding region" description="H-T-H motif" evidence="4">
    <location>
        <begin position="15"/>
        <end position="34"/>
    </location>
</feature>
<evidence type="ECO:0000259" key="5">
    <source>
        <dbReference type="PROSITE" id="PS50977"/>
    </source>
</evidence>
<dbReference type="InterPro" id="IPR001647">
    <property type="entry name" value="HTH_TetR"/>
</dbReference>
<evidence type="ECO:0000256" key="2">
    <source>
        <dbReference type="ARBA" id="ARBA00023125"/>
    </source>
</evidence>
<dbReference type="PROSITE" id="PS50977">
    <property type="entry name" value="HTH_TETR_2"/>
    <property type="match status" value="1"/>
</dbReference>
<feature type="domain" description="HTH tetR-type" evidence="5">
    <location>
        <begin position="1"/>
        <end position="52"/>
    </location>
</feature>
<keyword evidence="3" id="KW-0804">Transcription</keyword>
<protein>
    <submittedName>
        <fullName evidence="6">TetR/AcrR family transcriptional regulator</fullName>
    </submittedName>
</protein>
<dbReference type="PANTHER" id="PTHR30055">
    <property type="entry name" value="HTH-TYPE TRANSCRIPTIONAL REGULATOR RUTR"/>
    <property type="match status" value="1"/>
</dbReference>
<name>A0ABN0UMD6_9ACTN</name>